<accession>A0A151M3N2</accession>
<protein>
    <submittedName>
        <fullName evidence="2">Uncharacterized protein</fullName>
    </submittedName>
</protein>
<evidence type="ECO:0000313" key="3">
    <source>
        <dbReference type="Proteomes" id="UP000050525"/>
    </source>
</evidence>
<dbReference type="Proteomes" id="UP000050525">
    <property type="component" value="Unassembled WGS sequence"/>
</dbReference>
<reference evidence="2 3" key="1">
    <citation type="journal article" date="2012" name="Genome Biol.">
        <title>Sequencing three crocodilian genomes to illuminate the evolution of archosaurs and amniotes.</title>
        <authorList>
            <person name="St John J.A."/>
            <person name="Braun E.L."/>
            <person name="Isberg S.R."/>
            <person name="Miles L.G."/>
            <person name="Chong A.Y."/>
            <person name="Gongora J."/>
            <person name="Dalzell P."/>
            <person name="Moran C."/>
            <person name="Bed'hom B."/>
            <person name="Abzhanov A."/>
            <person name="Burgess S.C."/>
            <person name="Cooksey A.M."/>
            <person name="Castoe T.A."/>
            <person name="Crawford N.G."/>
            <person name="Densmore L.D."/>
            <person name="Drew J.C."/>
            <person name="Edwards S.V."/>
            <person name="Faircloth B.C."/>
            <person name="Fujita M.K."/>
            <person name="Greenwold M.J."/>
            <person name="Hoffmann F.G."/>
            <person name="Howard J.M."/>
            <person name="Iguchi T."/>
            <person name="Janes D.E."/>
            <person name="Khan S.Y."/>
            <person name="Kohno S."/>
            <person name="de Koning A.J."/>
            <person name="Lance S.L."/>
            <person name="McCarthy F.M."/>
            <person name="McCormack J.E."/>
            <person name="Merchant M.E."/>
            <person name="Peterson D.G."/>
            <person name="Pollock D.D."/>
            <person name="Pourmand N."/>
            <person name="Raney B.J."/>
            <person name="Roessler K.A."/>
            <person name="Sanford J.R."/>
            <person name="Sawyer R.H."/>
            <person name="Schmidt C.J."/>
            <person name="Triplett E.W."/>
            <person name="Tuberville T.D."/>
            <person name="Venegas-Anaya M."/>
            <person name="Howard J.T."/>
            <person name="Jarvis E.D."/>
            <person name="Guillette L.J.Jr."/>
            <person name="Glenn T.C."/>
            <person name="Green R.E."/>
            <person name="Ray D.A."/>
        </authorList>
    </citation>
    <scope>NUCLEOTIDE SEQUENCE [LARGE SCALE GENOMIC DNA]</scope>
    <source>
        <strain evidence="2">KSC_2009_1</strain>
    </source>
</reference>
<name>A0A151M3N2_ALLMI</name>
<dbReference type="EMBL" id="AKHW03006740">
    <property type="protein sequence ID" value="KYO19122.1"/>
    <property type="molecule type" value="Genomic_DNA"/>
</dbReference>
<feature type="region of interest" description="Disordered" evidence="1">
    <location>
        <begin position="43"/>
        <end position="68"/>
    </location>
</feature>
<evidence type="ECO:0000313" key="2">
    <source>
        <dbReference type="EMBL" id="KYO19122.1"/>
    </source>
</evidence>
<sequence length="68" mass="7248">MTILDFLNSRLAAFQPAKGCLEQLEAAGACASACVHTHGRYAARKGHGSSSSSWMQPGIERGKSRNLD</sequence>
<proteinExistence type="predicted"/>
<keyword evidence="3" id="KW-1185">Reference proteome</keyword>
<comment type="caution">
    <text evidence="2">The sequence shown here is derived from an EMBL/GenBank/DDBJ whole genome shotgun (WGS) entry which is preliminary data.</text>
</comment>
<evidence type="ECO:0000256" key="1">
    <source>
        <dbReference type="SAM" id="MobiDB-lite"/>
    </source>
</evidence>
<organism evidence="2 3">
    <name type="scientific">Alligator mississippiensis</name>
    <name type="common">American alligator</name>
    <dbReference type="NCBI Taxonomy" id="8496"/>
    <lineage>
        <taxon>Eukaryota</taxon>
        <taxon>Metazoa</taxon>
        <taxon>Chordata</taxon>
        <taxon>Craniata</taxon>
        <taxon>Vertebrata</taxon>
        <taxon>Euteleostomi</taxon>
        <taxon>Archelosauria</taxon>
        <taxon>Archosauria</taxon>
        <taxon>Crocodylia</taxon>
        <taxon>Alligatoridae</taxon>
        <taxon>Alligatorinae</taxon>
        <taxon>Alligator</taxon>
    </lineage>
</organism>
<dbReference type="AlphaFoldDB" id="A0A151M3N2"/>
<gene>
    <name evidence="2" type="ORF">Y1Q_0005019</name>
</gene>